<sequence>MKHLILSVLLLVATASVQSQVTQLEEANVVYKPFDSKISQDQNRYSFNINEEYVGEFDKNPIGFMHSNFDIYSFMREIEEEYDSYEITFRSQKGKLMANYDKEGELLSTYQNFKDILLPLDIRREVYMKNKGWTMTSNKYVAFGTASMLEKELYKIKLEKDGQKRTLKLDGNNVGLTSVASN</sequence>
<name>A0ABW5X0L1_9FLAO</name>
<dbReference type="EMBL" id="JBHUOJ010000007">
    <property type="protein sequence ID" value="MFD2832317.1"/>
    <property type="molecule type" value="Genomic_DNA"/>
</dbReference>
<feature type="chain" id="PRO_5046559074" description="GLPGLI family protein" evidence="1">
    <location>
        <begin position="20"/>
        <end position="182"/>
    </location>
</feature>
<proteinExistence type="predicted"/>
<evidence type="ECO:0000313" key="2">
    <source>
        <dbReference type="EMBL" id="MFD2832317.1"/>
    </source>
</evidence>
<accession>A0ABW5X0L1</accession>
<protein>
    <recommendedName>
        <fullName evidence="4">GLPGLI family protein</fullName>
    </recommendedName>
</protein>
<organism evidence="2 3">
    <name type="scientific">Christiangramia antarctica</name>
    <dbReference type="NCBI Taxonomy" id="2058158"/>
    <lineage>
        <taxon>Bacteria</taxon>
        <taxon>Pseudomonadati</taxon>
        <taxon>Bacteroidota</taxon>
        <taxon>Flavobacteriia</taxon>
        <taxon>Flavobacteriales</taxon>
        <taxon>Flavobacteriaceae</taxon>
        <taxon>Christiangramia</taxon>
    </lineage>
</organism>
<dbReference type="RefSeq" id="WP_251740367.1">
    <property type="nucleotide sequence ID" value="NZ_JBHUOJ010000007.1"/>
</dbReference>
<gene>
    <name evidence="2" type="ORF">ACFSYS_03400</name>
</gene>
<keyword evidence="3" id="KW-1185">Reference proteome</keyword>
<feature type="signal peptide" evidence="1">
    <location>
        <begin position="1"/>
        <end position="19"/>
    </location>
</feature>
<comment type="caution">
    <text evidence="2">The sequence shown here is derived from an EMBL/GenBank/DDBJ whole genome shotgun (WGS) entry which is preliminary data.</text>
</comment>
<dbReference type="Proteomes" id="UP001597438">
    <property type="component" value="Unassembled WGS sequence"/>
</dbReference>
<reference evidence="3" key="1">
    <citation type="journal article" date="2019" name="Int. J. Syst. Evol. Microbiol.">
        <title>The Global Catalogue of Microorganisms (GCM) 10K type strain sequencing project: providing services to taxonomists for standard genome sequencing and annotation.</title>
        <authorList>
            <consortium name="The Broad Institute Genomics Platform"/>
            <consortium name="The Broad Institute Genome Sequencing Center for Infectious Disease"/>
            <person name="Wu L."/>
            <person name="Ma J."/>
        </authorList>
    </citation>
    <scope>NUCLEOTIDE SEQUENCE [LARGE SCALE GENOMIC DNA]</scope>
    <source>
        <strain evidence="3">KCTC 52925</strain>
    </source>
</reference>
<evidence type="ECO:0000256" key="1">
    <source>
        <dbReference type="SAM" id="SignalP"/>
    </source>
</evidence>
<keyword evidence="1" id="KW-0732">Signal</keyword>
<evidence type="ECO:0008006" key="4">
    <source>
        <dbReference type="Google" id="ProtNLM"/>
    </source>
</evidence>
<evidence type="ECO:0000313" key="3">
    <source>
        <dbReference type="Proteomes" id="UP001597438"/>
    </source>
</evidence>